<evidence type="ECO:0000256" key="17">
    <source>
        <dbReference type="SAM" id="MobiDB-lite"/>
    </source>
</evidence>
<evidence type="ECO:0000313" key="20">
    <source>
        <dbReference type="EMBL" id="MBN9644304.1"/>
    </source>
</evidence>
<dbReference type="GO" id="GO:0051205">
    <property type="term" value="P:protein insertion into membrane"/>
    <property type="evidence" value="ECO:0007669"/>
    <property type="project" value="TreeGrafter"/>
</dbReference>
<feature type="transmembrane region" description="Helical" evidence="18">
    <location>
        <begin position="30"/>
        <end position="48"/>
    </location>
</feature>
<evidence type="ECO:0000256" key="16">
    <source>
        <dbReference type="RuleBase" id="RU003945"/>
    </source>
</evidence>
<protein>
    <recommendedName>
        <fullName evidence="3">Membrane protein insertase YidC</fullName>
    </recommendedName>
    <alternativeName>
        <fullName evidence="15">Foldase YidC</fullName>
    </alternativeName>
    <alternativeName>
        <fullName evidence="14">Membrane integrase YidC</fullName>
    </alternativeName>
    <alternativeName>
        <fullName evidence="13">Membrane protein YidC</fullName>
    </alternativeName>
</protein>
<keyword evidence="9 18" id="KW-0472">Membrane</keyword>
<dbReference type="RefSeq" id="WP_207278796.1">
    <property type="nucleotide sequence ID" value="NZ_JAFLEQ010000011.1"/>
</dbReference>
<keyword evidence="7" id="KW-0653">Protein transport</keyword>
<feature type="compositionally biased region" description="Low complexity" evidence="17">
    <location>
        <begin position="398"/>
        <end position="413"/>
    </location>
</feature>
<comment type="similarity">
    <text evidence="2">Belongs to the OXA1/ALB3/YidC family. Type 1 subfamily.</text>
</comment>
<keyword evidence="10" id="KW-0143">Chaperone</keyword>
<organism evidence="20 21">
    <name type="scientific">Corynebacterium mendelii</name>
    <dbReference type="NCBI Taxonomy" id="2765362"/>
    <lineage>
        <taxon>Bacteria</taxon>
        <taxon>Bacillati</taxon>
        <taxon>Actinomycetota</taxon>
        <taxon>Actinomycetes</taxon>
        <taxon>Mycobacteriales</taxon>
        <taxon>Corynebacteriaceae</taxon>
        <taxon>Corynebacterium</taxon>
    </lineage>
</organism>
<keyword evidence="4" id="KW-0813">Transport</keyword>
<evidence type="ECO:0000256" key="10">
    <source>
        <dbReference type="ARBA" id="ARBA00023186"/>
    </source>
</evidence>
<dbReference type="NCBIfam" id="NF002899">
    <property type="entry name" value="PRK03449.1"/>
    <property type="match status" value="1"/>
</dbReference>
<keyword evidence="21" id="KW-1185">Reference proteome</keyword>
<dbReference type="CDD" id="cd20070">
    <property type="entry name" value="5TM_YidC_Alb3"/>
    <property type="match status" value="1"/>
</dbReference>
<evidence type="ECO:0000256" key="2">
    <source>
        <dbReference type="ARBA" id="ARBA00010527"/>
    </source>
</evidence>
<dbReference type="InterPro" id="IPR047196">
    <property type="entry name" value="YidC_ALB_C"/>
</dbReference>
<evidence type="ECO:0000256" key="3">
    <source>
        <dbReference type="ARBA" id="ARBA00015325"/>
    </source>
</evidence>
<dbReference type="InterPro" id="IPR001708">
    <property type="entry name" value="YidC/ALB3/OXA1/COX18"/>
</dbReference>
<evidence type="ECO:0000256" key="8">
    <source>
        <dbReference type="ARBA" id="ARBA00022989"/>
    </source>
</evidence>
<proteinExistence type="inferred from homology"/>
<reference evidence="20" key="1">
    <citation type="submission" date="2021-03" db="EMBL/GenBank/DDBJ databases">
        <authorList>
            <person name="Sun Q."/>
        </authorList>
    </citation>
    <scope>NUCLEOTIDE SEQUENCE</scope>
    <source>
        <strain evidence="20">CCM 8862</strain>
    </source>
</reference>
<dbReference type="EMBL" id="JAFLEQ010000011">
    <property type="protein sequence ID" value="MBN9644304.1"/>
    <property type="molecule type" value="Genomic_DNA"/>
</dbReference>
<feature type="transmembrane region" description="Helical" evidence="18">
    <location>
        <begin position="97"/>
        <end position="118"/>
    </location>
</feature>
<evidence type="ECO:0000256" key="7">
    <source>
        <dbReference type="ARBA" id="ARBA00022927"/>
    </source>
</evidence>
<feature type="compositionally biased region" description="Basic residues" evidence="17">
    <location>
        <begin position="443"/>
        <end position="464"/>
    </location>
</feature>
<dbReference type="PANTHER" id="PTHR12428">
    <property type="entry name" value="OXA1"/>
    <property type="match status" value="1"/>
</dbReference>
<comment type="subcellular location">
    <subcellularLocation>
        <location evidence="1">Cell membrane</location>
        <topology evidence="1">Multi-pass membrane protein</topology>
    </subcellularLocation>
    <subcellularLocation>
        <location evidence="16">Membrane</location>
        <topology evidence="16">Multi-pass membrane protein</topology>
    </subcellularLocation>
</comment>
<comment type="function">
    <text evidence="11">Required for the insertion and/or proper folding and/or complex formation of integral membrane proteins into the membrane. Involved in integration of membrane proteins that insert both dependently and independently of the Sec translocase complex, as well as at least some lipoproteins. Aids folding of multispanning membrane proteins.</text>
</comment>
<keyword evidence="6 16" id="KW-0812">Transmembrane</keyword>
<feature type="transmembrane region" description="Helical" evidence="18">
    <location>
        <begin position="5"/>
        <end position="24"/>
    </location>
</feature>
<feature type="compositionally biased region" description="Polar residues" evidence="17">
    <location>
        <begin position="387"/>
        <end position="397"/>
    </location>
</feature>
<dbReference type="GO" id="GO:0032977">
    <property type="term" value="F:membrane insertase activity"/>
    <property type="evidence" value="ECO:0007669"/>
    <property type="project" value="InterPro"/>
</dbReference>
<evidence type="ECO:0000259" key="19">
    <source>
        <dbReference type="Pfam" id="PF02096"/>
    </source>
</evidence>
<feature type="transmembrane region" description="Helical" evidence="18">
    <location>
        <begin position="188"/>
        <end position="207"/>
    </location>
</feature>
<evidence type="ECO:0000256" key="4">
    <source>
        <dbReference type="ARBA" id="ARBA00022448"/>
    </source>
</evidence>
<dbReference type="AlphaFoldDB" id="A0A939DZV0"/>
<dbReference type="GO" id="GO:0005886">
    <property type="term" value="C:plasma membrane"/>
    <property type="evidence" value="ECO:0007669"/>
    <property type="project" value="UniProtKB-SubCell"/>
</dbReference>
<evidence type="ECO:0000256" key="9">
    <source>
        <dbReference type="ARBA" id="ARBA00023136"/>
    </source>
</evidence>
<keyword evidence="8 18" id="KW-1133">Transmembrane helix</keyword>
<dbReference type="GO" id="GO:0015031">
    <property type="term" value="P:protein transport"/>
    <property type="evidence" value="ECO:0007669"/>
    <property type="project" value="UniProtKB-KW"/>
</dbReference>
<evidence type="ECO:0000256" key="14">
    <source>
        <dbReference type="ARBA" id="ARBA00033245"/>
    </source>
</evidence>
<evidence type="ECO:0000256" key="12">
    <source>
        <dbReference type="ARBA" id="ARBA00026028"/>
    </source>
</evidence>
<evidence type="ECO:0000256" key="11">
    <source>
        <dbReference type="ARBA" id="ARBA00025034"/>
    </source>
</evidence>
<dbReference type="PANTHER" id="PTHR12428:SF65">
    <property type="entry name" value="CYTOCHROME C OXIDASE ASSEMBLY PROTEIN COX18, MITOCHONDRIAL"/>
    <property type="match status" value="1"/>
</dbReference>
<comment type="subunit">
    <text evidence="12">Interacts with the Sec translocase complex via SecD. Specifically interacts with transmembrane segments of nascent integral membrane proteins during membrane integration.</text>
</comment>
<evidence type="ECO:0000256" key="1">
    <source>
        <dbReference type="ARBA" id="ARBA00004651"/>
    </source>
</evidence>
<accession>A0A939DZV0</accession>
<dbReference type="Pfam" id="PF02096">
    <property type="entry name" value="60KD_IMP"/>
    <property type="match status" value="1"/>
</dbReference>
<dbReference type="NCBIfam" id="TIGR03592">
    <property type="entry name" value="yidC_oxa1_cterm"/>
    <property type="match status" value="1"/>
</dbReference>
<keyword evidence="5" id="KW-1003">Cell membrane</keyword>
<feature type="transmembrane region" description="Helical" evidence="18">
    <location>
        <begin position="241"/>
        <end position="267"/>
    </location>
</feature>
<feature type="domain" description="Membrane insertase YidC/Oxa/ALB C-terminal" evidence="19">
    <location>
        <begin position="32"/>
        <end position="279"/>
    </location>
</feature>
<evidence type="ECO:0000256" key="15">
    <source>
        <dbReference type="ARBA" id="ARBA00033342"/>
    </source>
</evidence>
<name>A0A939DZV0_9CORY</name>
<dbReference type="Proteomes" id="UP000664332">
    <property type="component" value="Unassembled WGS sequence"/>
</dbReference>
<evidence type="ECO:0000313" key="21">
    <source>
        <dbReference type="Proteomes" id="UP000664332"/>
    </source>
</evidence>
<evidence type="ECO:0000256" key="6">
    <source>
        <dbReference type="ARBA" id="ARBA00022692"/>
    </source>
</evidence>
<evidence type="ECO:0000256" key="5">
    <source>
        <dbReference type="ARBA" id="ARBA00022475"/>
    </source>
</evidence>
<dbReference type="InterPro" id="IPR028055">
    <property type="entry name" value="YidC/Oxa/ALB_C"/>
</dbReference>
<feature type="region of interest" description="Disordered" evidence="17">
    <location>
        <begin position="294"/>
        <end position="464"/>
    </location>
</feature>
<sequence>MLNFVYWPISVVLWFWHKVFSLVLEPTSGISWILAIVLLTFTIRALLVKPMFNQMRSMAKMQEFQPQMAAIKEKYKNDQQKMMEETRKLQKEMGVNPLAGCLPVLVQMPVFIGLFHVLRSFNRTGTGTGQLGLSIEVNRQTANYFFQPEDVQSFLDARFFGVPLSSYISMPQDMYEAFQPVDFTRTNIIIVAVPLIVIIAAATHLNARFSVMRTKRRQAQGLTKAPTSGQMQMQTEMMNKMMLWIFPFSILITGAFWHIGLLFYMMANNIWTYGQQRIMFAKLDREEAEAIARKKEAKRATAPKPGVKPVNTKKGGRKNQQPHPAPTPADDAPAADTGTGSGAADSRQQEQPTGLFGGLKSAWRQMKQEALTQAQAEADRKKKQLEDSASGTSGDTTGDSAADSGDKAANSGDNAPDSSGDTTPAEHKRGTTAASTPQPGARRQGKNKKKNKNKNRSKNNKRNT</sequence>
<comment type="caution">
    <text evidence="20">The sequence shown here is derived from an EMBL/GenBank/DDBJ whole genome shotgun (WGS) entry which is preliminary data.</text>
</comment>
<feature type="compositionally biased region" description="Basic and acidic residues" evidence="17">
    <location>
        <begin position="377"/>
        <end position="386"/>
    </location>
</feature>
<feature type="compositionally biased region" description="Low complexity" evidence="17">
    <location>
        <begin position="328"/>
        <end position="346"/>
    </location>
</feature>
<evidence type="ECO:0000256" key="18">
    <source>
        <dbReference type="SAM" id="Phobius"/>
    </source>
</evidence>
<gene>
    <name evidence="20" type="primary">yidC</name>
    <name evidence="20" type="ORF">JZY06_06720</name>
</gene>
<evidence type="ECO:0000256" key="13">
    <source>
        <dbReference type="ARBA" id="ARBA00031538"/>
    </source>
</evidence>